<proteinExistence type="predicted"/>
<keyword evidence="2" id="KW-1185">Reference proteome</keyword>
<comment type="caution">
    <text evidence="1">The sequence shown here is derived from an EMBL/GenBank/DDBJ whole genome shotgun (WGS) entry which is preliminary data.</text>
</comment>
<evidence type="ECO:0000313" key="2">
    <source>
        <dbReference type="Proteomes" id="UP001281761"/>
    </source>
</evidence>
<evidence type="ECO:0000313" key="1">
    <source>
        <dbReference type="EMBL" id="KAK2944955.1"/>
    </source>
</evidence>
<accession>A0ABQ9WZR4</accession>
<gene>
    <name evidence="1" type="ORF">BLNAU_20131</name>
</gene>
<dbReference type="Proteomes" id="UP001281761">
    <property type="component" value="Unassembled WGS sequence"/>
</dbReference>
<organism evidence="1 2">
    <name type="scientific">Blattamonas nauphoetae</name>
    <dbReference type="NCBI Taxonomy" id="2049346"/>
    <lineage>
        <taxon>Eukaryota</taxon>
        <taxon>Metamonada</taxon>
        <taxon>Preaxostyla</taxon>
        <taxon>Oxymonadida</taxon>
        <taxon>Blattamonas</taxon>
    </lineage>
</organism>
<name>A0ABQ9WZR4_9EUKA</name>
<protein>
    <submittedName>
        <fullName evidence="1">Uncharacterized protein</fullName>
    </submittedName>
</protein>
<dbReference type="EMBL" id="JARBJD010000278">
    <property type="protein sequence ID" value="KAK2944955.1"/>
    <property type="molecule type" value="Genomic_DNA"/>
</dbReference>
<sequence>MSAGSCRFQFLFWKARAQLAVSSAHKDVSSSTRQLKLSEAGVDHAGTCLATVVIHPNCPSVSPTKFNTIQFDITPPPQSPLRSVSSLPSIVSANSSNIVTAKTETGSDKWDSAVDSRLEKARKMGSADIKRITSLQAAWSAVSAFCQHAAVFACVPSTQVSQPQSRSSLECGWSWLWGRVISCDVVGENDAIRHRASSAVAVETG</sequence>
<reference evidence="1 2" key="1">
    <citation type="journal article" date="2022" name="bioRxiv">
        <title>Genomics of Preaxostyla Flagellates Illuminates Evolutionary Transitions and the Path Towards Mitochondrial Loss.</title>
        <authorList>
            <person name="Novak L.V.F."/>
            <person name="Treitli S.C."/>
            <person name="Pyrih J."/>
            <person name="Halakuc P."/>
            <person name="Pipaliya S.V."/>
            <person name="Vacek V."/>
            <person name="Brzon O."/>
            <person name="Soukal P."/>
            <person name="Eme L."/>
            <person name="Dacks J.B."/>
            <person name="Karnkowska A."/>
            <person name="Elias M."/>
            <person name="Hampl V."/>
        </authorList>
    </citation>
    <scope>NUCLEOTIDE SEQUENCE [LARGE SCALE GENOMIC DNA]</scope>
    <source>
        <strain evidence="1">NAU3</strain>
        <tissue evidence="1">Gut</tissue>
    </source>
</reference>